<sequence>MSYDSRKSATESDYQTDLLSAIVSEPWFRQPEVPLLTEPVARALTEMMSESANSLESHGEMCRRLLDIKQQLNLREDFELQLVSELISQLERLIDELMKLADEARKLGPSRGERSNNNSSRSSTVRCKGDNLLDLLRQMGHDLTDELRKRWTGALLSATLAEDASRQHRRPRRRRHRGHSDSGMGTESVESTETSESGDSRNREQRRLNALSEEERQTAATSLSQRDLDADGKHDSADEDEEPEALQGLLLRDEASIDETEEADAASTVRFMLPPETSIGSESGNSEEKHWLPPVPTPPPMPRPIQRRPVFFEAKEETVFDQMGDFRLKRLVQNLPPIVRLDLESIAERSRQSASSYRCPRLVDQSSRWSNRSSGYYSDRSQQPDATSYSATWQPAQVFESEPDDSTTSAPFRLPALDGQVRQTGRSQARVRFSSCNHDEASSSGDADSSIPMRPSELWDAHCRMESLAKHGMDAAGIRIGRHLARDRLLFSLLLPSLRE</sequence>
<name>A0A267GYF8_9PLAT</name>
<gene>
    <name evidence="3" type="ORF">BOX15_Mlig000440g1</name>
</gene>
<dbReference type="EMBL" id="NIVC01000112">
    <property type="protein sequence ID" value="PAA90367.1"/>
    <property type="molecule type" value="Genomic_DNA"/>
</dbReference>
<evidence type="ECO:0000256" key="2">
    <source>
        <dbReference type="SAM" id="MobiDB-lite"/>
    </source>
</evidence>
<organism evidence="3 4">
    <name type="scientific">Macrostomum lignano</name>
    <dbReference type="NCBI Taxonomy" id="282301"/>
    <lineage>
        <taxon>Eukaryota</taxon>
        <taxon>Metazoa</taxon>
        <taxon>Spiralia</taxon>
        <taxon>Lophotrochozoa</taxon>
        <taxon>Platyhelminthes</taxon>
        <taxon>Rhabditophora</taxon>
        <taxon>Macrostomorpha</taxon>
        <taxon>Macrostomida</taxon>
        <taxon>Macrostomidae</taxon>
        <taxon>Macrostomum</taxon>
    </lineage>
</organism>
<feature type="compositionally biased region" description="Basic and acidic residues" evidence="2">
    <location>
        <begin position="226"/>
        <end position="236"/>
    </location>
</feature>
<evidence type="ECO:0000313" key="3">
    <source>
        <dbReference type="EMBL" id="PAA90367.1"/>
    </source>
</evidence>
<reference evidence="3 4" key="1">
    <citation type="submission" date="2017-06" db="EMBL/GenBank/DDBJ databases">
        <title>A platform for efficient transgenesis in Macrostomum lignano, a flatworm model organism for stem cell research.</title>
        <authorList>
            <person name="Berezikov E."/>
        </authorList>
    </citation>
    <scope>NUCLEOTIDE SEQUENCE [LARGE SCALE GENOMIC DNA]</scope>
    <source>
        <strain evidence="3">DV1</strain>
        <tissue evidence="3">Whole organism</tissue>
    </source>
</reference>
<keyword evidence="1" id="KW-0175">Coiled coil</keyword>
<proteinExistence type="predicted"/>
<evidence type="ECO:0000313" key="4">
    <source>
        <dbReference type="Proteomes" id="UP000215902"/>
    </source>
</evidence>
<dbReference type="Proteomes" id="UP000215902">
    <property type="component" value="Unassembled WGS sequence"/>
</dbReference>
<feature type="region of interest" description="Disordered" evidence="2">
    <location>
        <begin position="160"/>
        <end position="303"/>
    </location>
</feature>
<feature type="compositionally biased region" description="Basic and acidic residues" evidence="2">
    <location>
        <begin position="198"/>
        <end position="217"/>
    </location>
</feature>
<accession>A0A267GYF8</accession>
<protein>
    <submittedName>
        <fullName evidence="3">Uncharacterized protein</fullName>
    </submittedName>
</protein>
<feature type="region of interest" description="Disordered" evidence="2">
    <location>
        <begin position="368"/>
        <end position="389"/>
    </location>
</feature>
<feature type="region of interest" description="Disordered" evidence="2">
    <location>
        <begin position="426"/>
        <end position="454"/>
    </location>
</feature>
<feature type="compositionally biased region" description="Pro residues" evidence="2">
    <location>
        <begin position="293"/>
        <end position="303"/>
    </location>
</feature>
<dbReference type="AlphaFoldDB" id="A0A267GYF8"/>
<comment type="caution">
    <text evidence="3">The sequence shown here is derived from an EMBL/GenBank/DDBJ whole genome shotgun (WGS) entry which is preliminary data.</text>
</comment>
<feature type="coiled-coil region" evidence="1">
    <location>
        <begin position="80"/>
        <end position="107"/>
    </location>
</feature>
<feature type="region of interest" description="Disordered" evidence="2">
    <location>
        <begin position="107"/>
        <end position="126"/>
    </location>
</feature>
<feature type="compositionally biased region" description="Basic residues" evidence="2">
    <location>
        <begin position="167"/>
        <end position="178"/>
    </location>
</feature>
<feature type="compositionally biased region" description="Low complexity" evidence="2">
    <location>
        <begin position="182"/>
        <end position="197"/>
    </location>
</feature>
<evidence type="ECO:0000256" key="1">
    <source>
        <dbReference type="SAM" id="Coils"/>
    </source>
</evidence>
<keyword evidence="4" id="KW-1185">Reference proteome</keyword>